<dbReference type="Proteomes" id="UP000274920">
    <property type="component" value="Unassembled WGS sequence"/>
</dbReference>
<name>A0A3R8JSG1_9FIRM</name>
<evidence type="ECO:0000313" key="2">
    <source>
        <dbReference type="Proteomes" id="UP000274920"/>
    </source>
</evidence>
<comment type="caution">
    <text evidence="1">The sequence shown here is derived from an EMBL/GenBank/DDBJ whole genome shotgun (WGS) entry which is preliminary data.</text>
</comment>
<dbReference type="SUPFAM" id="SSF110849">
    <property type="entry name" value="ParB/Sulfiredoxin"/>
    <property type="match status" value="1"/>
</dbReference>
<evidence type="ECO:0000313" key="1">
    <source>
        <dbReference type="EMBL" id="RRK34002.1"/>
    </source>
</evidence>
<proteinExistence type="predicted"/>
<dbReference type="InterPro" id="IPR036086">
    <property type="entry name" value="ParB/Sulfiredoxin_sf"/>
</dbReference>
<accession>A0A3R8JSG1</accession>
<dbReference type="AlphaFoldDB" id="A0A3R8JSG1"/>
<protein>
    <submittedName>
        <fullName evidence="1">Uncharacterized protein</fullName>
    </submittedName>
</protein>
<gene>
    <name evidence="1" type="ORF">EBB54_23605</name>
</gene>
<reference evidence="1" key="1">
    <citation type="submission" date="2018-10" db="EMBL/GenBank/DDBJ databases">
        <title>Schaedlerella arabinophila gen. nov. sp. nov., isolated from the mouse intestinal tract and comparative analysis with the genome of the closely related altered Schaedler flora strain ASF502.</title>
        <authorList>
            <person name="Miyake S."/>
            <person name="Soh M."/>
            <person name="Seedorf H."/>
        </authorList>
    </citation>
    <scope>NUCLEOTIDE SEQUENCE [LARGE SCALE GENOMIC DNA]</scope>
    <source>
        <strain evidence="1">DSM 106076</strain>
    </source>
</reference>
<dbReference type="EMBL" id="RHJS01000002">
    <property type="protein sequence ID" value="RRK34002.1"/>
    <property type="molecule type" value="Genomic_DNA"/>
</dbReference>
<dbReference type="Gene3D" id="3.90.1530.10">
    <property type="entry name" value="Conserved hypothetical protein from pyrococcus furiosus pfu- 392566-001, ParB domain"/>
    <property type="match status" value="1"/>
</dbReference>
<sequence length="356" mass="41786">MKTIEIPIEKLMLDPNNYRLRGEQSYKYVEDKNVTNVMVQRRVLKMLKGENSANIKDLLDSFKENGYLKIDNIIVREVEKKNVYVVVEGNRRVATLKVLKELYDDGMEIGRLDPEIFCNIESVLYDVNDKDYEILMGLRHVSGIKEWGDYEQSELISNLARKHKMSPKDISESLGISTQKVKRRLNTYYALEIFRNDSDYGEYFVPNKLSAIFYEIMGKLEIREQWLQWNTELNTFTNKENMRRLFSWLVPYENESGEMLDPIITKRDEIRVLAKFIMDEEALDKLEDSRSIGVALEESQVYSKEGFKNSLKQITKILSKLNLGTLTELTDEDKKTINEILEKMESQKDLIKKLIQ</sequence>
<organism evidence="1 2">
    <name type="scientific">Schaedlerella arabinosiphila</name>
    <dbReference type="NCBI Taxonomy" id="2044587"/>
    <lineage>
        <taxon>Bacteria</taxon>
        <taxon>Bacillati</taxon>
        <taxon>Bacillota</taxon>
        <taxon>Clostridia</taxon>
        <taxon>Lachnospirales</taxon>
        <taxon>Lachnospiraceae</taxon>
        <taxon>Schaedlerella</taxon>
    </lineage>
</organism>
<keyword evidence="2" id="KW-1185">Reference proteome</keyword>
<dbReference type="RefSeq" id="WP_125129176.1">
    <property type="nucleotide sequence ID" value="NZ_RHJS01000002.1"/>
</dbReference>